<evidence type="ECO:0000256" key="1">
    <source>
        <dbReference type="SAM" id="Phobius"/>
    </source>
</evidence>
<sequence length="261" mass="29948">MRKIGQVVFGTLIGRTIVWVLLIVMLPAVIEEMFELNRFLSLPFLLLAEWEAAGTLAGRAKFLILFILYASPLAILASFLLFRKKAAPPYRSCHDYEKLIADVKETVKNRQAPKELKADKIDQLFEALIDDVCNLFRVQRADVRAVLVVNNSRGRHKLTGWRWGRSCTPDQDRMDSKAIDKFLETELTYPIWQEVKSHFDHTDSDTLLFFRNSGKLELGCLIAIAGTVDVEPHIEEWEQIVKPFTMLGHIDKLVRFVVNYG</sequence>
<protein>
    <submittedName>
        <fullName evidence="2">Uncharacterized protein</fullName>
    </submittedName>
</protein>
<keyword evidence="1" id="KW-1133">Transmembrane helix</keyword>
<accession>A0A3A1UT84</accession>
<feature type="transmembrane region" description="Helical" evidence="1">
    <location>
        <begin position="62"/>
        <end position="82"/>
    </location>
</feature>
<dbReference type="Proteomes" id="UP000266482">
    <property type="component" value="Unassembled WGS sequence"/>
</dbReference>
<proteinExistence type="predicted"/>
<name>A0A3A1UT84_9BACL</name>
<dbReference type="EMBL" id="QXQA01000012">
    <property type="protein sequence ID" value="RIX51006.1"/>
    <property type="molecule type" value="Genomic_DNA"/>
</dbReference>
<comment type="caution">
    <text evidence="2">The sequence shown here is derived from an EMBL/GenBank/DDBJ whole genome shotgun (WGS) entry which is preliminary data.</text>
</comment>
<gene>
    <name evidence="2" type="ORF">D3P08_18155</name>
</gene>
<evidence type="ECO:0000313" key="2">
    <source>
        <dbReference type="EMBL" id="RIX51006.1"/>
    </source>
</evidence>
<dbReference type="AlphaFoldDB" id="A0A3A1UT84"/>
<keyword evidence="1" id="KW-0812">Transmembrane</keyword>
<dbReference type="RefSeq" id="WP_119601124.1">
    <property type="nucleotide sequence ID" value="NZ_QXQA01000012.1"/>
</dbReference>
<reference evidence="2 3" key="1">
    <citation type="submission" date="2018-09" db="EMBL/GenBank/DDBJ databases">
        <title>Paenibacillus aracenensis nov. sp. isolated from a cave in southern Spain.</title>
        <authorList>
            <person name="Jurado V."/>
            <person name="Gutierrez-Patricio S."/>
            <person name="Gonzalez-Pimentel J.L."/>
            <person name="Miller A.Z."/>
            <person name="Laiz L."/>
            <person name="Saiz-Jimenez C."/>
        </authorList>
    </citation>
    <scope>NUCLEOTIDE SEQUENCE [LARGE SCALE GENOMIC DNA]</scope>
    <source>
        <strain evidence="2 3">DSM 22867</strain>
    </source>
</reference>
<evidence type="ECO:0000313" key="3">
    <source>
        <dbReference type="Proteomes" id="UP000266482"/>
    </source>
</evidence>
<feature type="transmembrane region" description="Helical" evidence="1">
    <location>
        <begin position="7"/>
        <end position="30"/>
    </location>
</feature>
<organism evidence="2 3">
    <name type="scientific">Paenibacillus nanensis</name>
    <dbReference type="NCBI Taxonomy" id="393251"/>
    <lineage>
        <taxon>Bacteria</taxon>
        <taxon>Bacillati</taxon>
        <taxon>Bacillota</taxon>
        <taxon>Bacilli</taxon>
        <taxon>Bacillales</taxon>
        <taxon>Paenibacillaceae</taxon>
        <taxon>Paenibacillus</taxon>
    </lineage>
</organism>
<keyword evidence="3" id="KW-1185">Reference proteome</keyword>
<keyword evidence="1" id="KW-0472">Membrane</keyword>
<dbReference type="OrthoDB" id="2582267at2"/>